<dbReference type="OrthoDB" id="376559at2157"/>
<organism evidence="2 3">
    <name type="scientific">Methanospirillum hungatei JF-1 (strain ATCC 27890 / DSM 864 / NBRC 100397 / JF-1)</name>
    <dbReference type="NCBI Taxonomy" id="323259"/>
    <lineage>
        <taxon>Archaea</taxon>
        <taxon>Methanobacteriati</taxon>
        <taxon>Methanobacteriota</taxon>
        <taxon>Stenosarchaea group</taxon>
        <taxon>Methanomicrobia</taxon>
        <taxon>Methanomicrobiales</taxon>
        <taxon>Methanospirillaceae</taxon>
        <taxon>Methanospirillum</taxon>
    </lineage>
</organism>
<dbReference type="KEGG" id="mhu:Mhun_1095"/>
<accession>Q2FQ75</accession>
<dbReference type="SUPFAM" id="SSF52540">
    <property type="entry name" value="P-loop containing nucleoside triphosphate hydrolases"/>
    <property type="match status" value="1"/>
</dbReference>
<dbReference type="PANTHER" id="PTHR43681">
    <property type="entry name" value="TRANSMEMBRANE GTPASE FZO"/>
    <property type="match status" value="1"/>
</dbReference>
<dbReference type="InterPro" id="IPR045063">
    <property type="entry name" value="Dynamin_N"/>
</dbReference>
<dbReference type="EMBL" id="CP000254">
    <property type="protein sequence ID" value="ABD40844.1"/>
    <property type="molecule type" value="Genomic_DNA"/>
</dbReference>
<dbReference type="EnsemblBacteria" id="ABD40844">
    <property type="protein sequence ID" value="ABD40844"/>
    <property type="gene ID" value="Mhun_1095"/>
</dbReference>
<dbReference type="Proteomes" id="UP000001941">
    <property type="component" value="Chromosome"/>
</dbReference>
<proteinExistence type="predicted"/>
<protein>
    <submittedName>
        <fullName evidence="2">Dynamin</fullName>
    </submittedName>
</protein>
<dbReference type="Pfam" id="PF00350">
    <property type="entry name" value="Dynamin_N"/>
    <property type="match status" value="1"/>
</dbReference>
<sequence length="588" mass="66839">MHKDGHDTGSLLAQDYELLQSLGPDYTSYKEQVSGLISRLESGRFHLAILGQFKRGKSTFLNALLGDAVLPSSVIPLTAVPTLITYNQEKNVRVKYINGKDDGVFTSDDTTLIRKFVEAYVSEESNPKNKLQVLQVELTWPAEILAKGVVLIDTPGVGSTHKHNTEMTVNFLSQCDAALFLVSSDPPITEIELEFLHQITDAIPRIFFLLNKIDYLNEEDIAVVSEFIRKILIEKGSISGDVQIYPVSAKQGLTARMEKDPVLWERSGLSEVSDHLVSFLAEEKTSVLATAIRKKAAVVIRDVMMRKALEVRSLELPMSDLQRQLELFRAKVEETRLRQVRTKDILAGDQTRIITWLEEAVAKLRKKAASYFTEKAVAILEQNGYKPDEVHDVIAEEIPDFFEHELRIISHTTEQTVSLVLNEHQRDVDELIRSIRMAASSYFDIPLHETGEKKVWALEHEPYWVARKGWQTMMGILTEGITGKLLPLSIRKGKIVSEVSDNIMQLILHNSENIRWATLQNINMTFLRFHSEFDSDMNRIIEATEGAIETAIRFRTEHAEKTADRLAECKMVLQYIEEREQLYQSDNS</sequence>
<dbReference type="InterPro" id="IPR027417">
    <property type="entry name" value="P-loop_NTPase"/>
</dbReference>
<feature type="domain" description="Dynamin N-terminal" evidence="1">
    <location>
        <begin position="47"/>
        <end position="211"/>
    </location>
</feature>
<dbReference type="InterPro" id="IPR051943">
    <property type="entry name" value="TRAFAC_Dynamin-like_GTPase"/>
</dbReference>
<evidence type="ECO:0000313" key="3">
    <source>
        <dbReference type="Proteomes" id="UP000001941"/>
    </source>
</evidence>
<reference evidence="3" key="1">
    <citation type="journal article" date="2016" name="Stand. Genomic Sci.">
        <title>Complete genome sequence of Methanospirillum hungatei type strain JF1.</title>
        <authorList>
            <person name="Gunsalus R.P."/>
            <person name="Cook L.E."/>
            <person name="Crable B."/>
            <person name="Rohlin L."/>
            <person name="McDonald E."/>
            <person name="Mouttaki H."/>
            <person name="Sieber J.R."/>
            <person name="Poweleit N."/>
            <person name="Zhou H."/>
            <person name="Lapidus A.L."/>
            <person name="Daligault H.E."/>
            <person name="Land M."/>
            <person name="Gilna P."/>
            <person name="Ivanova N."/>
            <person name="Kyrpides N."/>
            <person name="Culley D.E."/>
            <person name="McInerney M.J."/>
        </authorList>
    </citation>
    <scope>NUCLEOTIDE SEQUENCE [LARGE SCALE GENOMIC DNA]</scope>
    <source>
        <strain evidence="3">ATCC 27890 / DSM 864 / NBRC 100397 / JF-1</strain>
    </source>
</reference>
<dbReference type="eggNOG" id="arCOG13253">
    <property type="taxonomic scope" value="Archaea"/>
</dbReference>
<name>Q2FQ75_METHJ</name>
<evidence type="ECO:0000259" key="1">
    <source>
        <dbReference type="Pfam" id="PF00350"/>
    </source>
</evidence>
<gene>
    <name evidence="2" type="ordered locus">Mhun_1095</name>
</gene>
<dbReference type="STRING" id="323259.Mhun_1095"/>
<dbReference type="PANTHER" id="PTHR43681:SF1">
    <property type="entry name" value="SARCALUMENIN"/>
    <property type="match status" value="1"/>
</dbReference>
<evidence type="ECO:0000313" key="2">
    <source>
        <dbReference type="EMBL" id="ABD40844.1"/>
    </source>
</evidence>
<dbReference type="Gene3D" id="3.40.50.300">
    <property type="entry name" value="P-loop containing nucleotide triphosphate hydrolases"/>
    <property type="match status" value="1"/>
</dbReference>
<dbReference type="GeneID" id="3922235"/>
<keyword evidence="3" id="KW-1185">Reference proteome</keyword>
<dbReference type="HOGENOM" id="CLU_025855_0_0_2"/>
<dbReference type="InParanoid" id="Q2FQ75"/>
<dbReference type="AlphaFoldDB" id="Q2FQ75"/>
<dbReference type="RefSeq" id="WP_011448122.1">
    <property type="nucleotide sequence ID" value="NC_007796.1"/>
</dbReference>
<dbReference type="CDD" id="cd09912">
    <property type="entry name" value="DLP_2"/>
    <property type="match status" value="1"/>
</dbReference>